<dbReference type="GO" id="GO:0051301">
    <property type="term" value="P:cell division"/>
    <property type="evidence" value="ECO:0007669"/>
    <property type="project" value="UniProtKB-KW"/>
</dbReference>
<evidence type="ECO:0000256" key="1">
    <source>
        <dbReference type="ARBA" id="ARBA00022490"/>
    </source>
</evidence>
<dbReference type="Pfam" id="PF04079">
    <property type="entry name" value="SMC_ScpB"/>
    <property type="match status" value="1"/>
</dbReference>
<dbReference type="Proteomes" id="UP000885847">
    <property type="component" value="Unassembled WGS sequence"/>
</dbReference>
<reference evidence="5" key="1">
    <citation type="journal article" date="2020" name="mSystems">
        <title>Genome- and Community-Level Interaction Insights into Carbon Utilization and Element Cycling Functions of Hydrothermarchaeota in Hydrothermal Sediment.</title>
        <authorList>
            <person name="Zhou Z."/>
            <person name="Liu Y."/>
            <person name="Xu W."/>
            <person name="Pan J."/>
            <person name="Luo Z.H."/>
            <person name="Li M."/>
        </authorList>
    </citation>
    <scope>NUCLEOTIDE SEQUENCE [LARGE SCALE GENOMIC DNA]</scope>
    <source>
        <strain evidence="5">HyVt-102</strain>
    </source>
</reference>
<evidence type="ECO:0000256" key="3">
    <source>
        <dbReference type="ARBA" id="ARBA00022829"/>
    </source>
</evidence>
<sequence length="185" mass="20477">MGKMNLKSQIEAILFAVPEPVSPGRIAGVLGIKPDEVRRIVSLLNQEYREQERPYIIKEVSGGFIMYTLPEYGDIIAGVLGKKYTKLSRASMVTLAIIAYKQPVPKSEIDRIRGVDSQASIQTLLEADLIKVVGRGEGIGHPYLYGTTKKFLEIFKLKSLKDLPPINDEDSPLFSAGRDNLSQEG</sequence>
<dbReference type="SUPFAM" id="SSF46785">
    <property type="entry name" value="Winged helix' DNA-binding domain"/>
    <property type="match status" value="2"/>
</dbReference>
<accession>A0A7C0ZC84</accession>
<keyword evidence="3" id="KW-0159">Chromosome partition</keyword>
<organism evidence="5">
    <name type="scientific">candidate division WOR-3 bacterium</name>
    <dbReference type="NCBI Taxonomy" id="2052148"/>
    <lineage>
        <taxon>Bacteria</taxon>
        <taxon>Bacteria division WOR-3</taxon>
    </lineage>
</organism>
<keyword evidence="1" id="KW-0963">Cytoplasm</keyword>
<comment type="caution">
    <text evidence="5">The sequence shown here is derived from an EMBL/GenBank/DDBJ whole genome shotgun (WGS) entry which is preliminary data.</text>
</comment>
<evidence type="ECO:0000256" key="2">
    <source>
        <dbReference type="ARBA" id="ARBA00022618"/>
    </source>
</evidence>
<dbReference type="Gene3D" id="1.10.10.10">
    <property type="entry name" value="Winged helix-like DNA-binding domain superfamily/Winged helix DNA-binding domain"/>
    <property type="match status" value="2"/>
</dbReference>
<dbReference type="PIRSF" id="PIRSF019345">
    <property type="entry name" value="ScpB"/>
    <property type="match status" value="1"/>
</dbReference>
<dbReference type="AlphaFoldDB" id="A0A7C0ZC84"/>
<dbReference type="InterPro" id="IPR036388">
    <property type="entry name" value="WH-like_DNA-bd_sf"/>
</dbReference>
<dbReference type="InterPro" id="IPR005234">
    <property type="entry name" value="ScpB_csome_segregation"/>
</dbReference>
<dbReference type="PANTHER" id="PTHR34298">
    <property type="entry name" value="SEGREGATION AND CONDENSATION PROTEIN B"/>
    <property type="match status" value="1"/>
</dbReference>
<proteinExistence type="predicted"/>
<gene>
    <name evidence="5" type="primary">scpB</name>
    <name evidence="5" type="ORF">ENF18_01725</name>
</gene>
<protein>
    <submittedName>
        <fullName evidence="5">SMC-Scp complex subunit ScpB</fullName>
    </submittedName>
</protein>
<dbReference type="InterPro" id="IPR036390">
    <property type="entry name" value="WH_DNA-bd_sf"/>
</dbReference>
<evidence type="ECO:0000256" key="4">
    <source>
        <dbReference type="ARBA" id="ARBA00023306"/>
    </source>
</evidence>
<dbReference type="PANTHER" id="PTHR34298:SF2">
    <property type="entry name" value="SEGREGATION AND CONDENSATION PROTEIN B"/>
    <property type="match status" value="1"/>
</dbReference>
<keyword evidence="2" id="KW-0132">Cell division</keyword>
<name>A0A7C0ZC84_UNCW3</name>
<keyword evidence="4" id="KW-0131">Cell cycle</keyword>
<dbReference type="GO" id="GO:0051304">
    <property type="term" value="P:chromosome separation"/>
    <property type="evidence" value="ECO:0007669"/>
    <property type="project" value="InterPro"/>
</dbReference>
<dbReference type="EMBL" id="DQWE01000075">
    <property type="protein sequence ID" value="HDI82494.1"/>
    <property type="molecule type" value="Genomic_DNA"/>
</dbReference>
<dbReference type="NCBIfam" id="TIGR00281">
    <property type="entry name" value="SMC-Scp complex subunit ScpB"/>
    <property type="match status" value="1"/>
</dbReference>
<evidence type="ECO:0000313" key="5">
    <source>
        <dbReference type="EMBL" id="HDI82494.1"/>
    </source>
</evidence>